<keyword evidence="6 12" id="KW-0698">rRNA processing</keyword>
<dbReference type="PANTHER" id="PTHR30027:SF3">
    <property type="entry name" value="16S RRNA (URACIL(1498)-N(3))-METHYLTRANSFERASE"/>
    <property type="match status" value="1"/>
</dbReference>
<keyword evidence="9 12" id="KW-0949">S-adenosyl-L-methionine</keyword>
<dbReference type="SUPFAM" id="SSF75217">
    <property type="entry name" value="alpha/beta knot"/>
    <property type="match status" value="1"/>
</dbReference>
<evidence type="ECO:0000256" key="8">
    <source>
        <dbReference type="ARBA" id="ARBA00022679"/>
    </source>
</evidence>
<evidence type="ECO:0000256" key="12">
    <source>
        <dbReference type="PIRNR" id="PIRNR015601"/>
    </source>
</evidence>
<comment type="subcellular location">
    <subcellularLocation>
        <location evidence="1 12">Cytoplasm</location>
    </subcellularLocation>
</comment>
<comment type="function">
    <text evidence="10 12">Specifically methylates the N3 position of the uracil ring of uridine 1498 (m3U1498) in 16S rRNA. Acts on the fully assembled 30S ribosomal subunit.</text>
</comment>
<feature type="domain" description="Ribosomal RNA small subunit methyltransferase E methyltransferase" evidence="13">
    <location>
        <begin position="76"/>
        <end position="238"/>
    </location>
</feature>
<comment type="caution">
    <text evidence="15">The sequence shown here is derived from an EMBL/GenBank/DDBJ whole genome shotgun (WGS) entry which is preliminary data.</text>
</comment>
<evidence type="ECO:0000256" key="10">
    <source>
        <dbReference type="ARBA" id="ARBA00025699"/>
    </source>
</evidence>
<evidence type="ECO:0000256" key="9">
    <source>
        <dbReference type="ARBA" id="ARBA00022691"/>
    </source>
</evidence>
<evidence type="ECO:0000313" key="15">
    <source>
        <dbReference type="EMBL" id="GGW94394.1"/>
    </source>
</evidence>
<evidence type="ECO:0000313" key="16">
    <source>
        <dbReference type="Proteomes" id="UP000631300"/>
    </source>
</evidence>
<dbReference type="InterPro" id="IPR029028">
    <property type="entry name" value="Alpha/beta_knot_MTases"/>
</dbReference>
<dbReference type="SUPFAM" id="SSF88697">
    <property type="entry name" value="PUA domain-like"/>
    <property type="match status" value="1"/>
</dbReference>
<organism evidence="15 16">
    <name type="scientific">Alteromonas halophila</name>
    <dbReference type="NCBI Taxonomy" id="516698"/>
    <lineage>
        <taxon>Bacteria</taxon>
        <taxon>Pseudomonadati</taxon>
        <taxon>Pseudomonadota</taxon>
        <taxon>Gammaproteobacteria</taxon>
        <taxon>Alteromonadales</taxon>
        <taxon>Alteromonadaceae</taxon>
        <taxon>Alteromonas/Salinimonas group</taxon>
        <taxon>Alteromonas</taxon>
    </lineage>
</organism>
<proteinExistence type="inferred from homology"/>
<keyword evidence="16" id="KW-1185">Reference proteome</keyword>
<dbReference type="AlphaFoldDB" id="A0A918N1M0"/>
<dbReference type="Pfam" id="PF20260">
    <property type="entry name" value="PUA_4"/>
    <property type="match status" value="1"/>
</dbReference>
<evidence type="ECO:0000256" key="1">
    <source>
        <dbReference type="ARBA" id="ARBA00004496"/>
    </source>
</evidence>
<dbReference type="NCBIfam" id="NF008692">
    <property type="entry name" value="PRK11713.1-5"/>
    <property type="match status" value="1"/>
</dbReference>
<sequence>MFMQIPRIHYPDSILMDTPFLLEDSAAHHVATVLRLKPGHPIVLFNGDGNEYSANIVDVERRRVTVEADACLSLNKESPLPLHLGQGVSKGDRMDTVLQKSVELGVSEITPLITQRCAVKLDEKRWQKKRSQWQKIIISACEQCGRNRLPVLHPPIALNQWFAESTHATRLVLSPTAETSAARQPYNTHGYRLLIGPEGGLTESEIHQASEAGFQSVSLGPRVLRTETAAITTISILQAQHGDL</sequence>
<dbReference type="Gene3D" id="3.40.1280.10">
    <property type="match status" value="1"/>
</dbReference>
<dbReference type="InterPro" id="IPR046887">
    <property type="entry name" value="RsmE_PUA-like"/>
</dbReference>
<keyword evidence="7 12" id="KW-0489">Methyltransferase</keyword>
<dbReference type="GO" id="GO:0070042">
    <property type="term" value="F:rRNA (uridine-N3-)-methyltransferase activity"/>
    <property type="evidence" value="ECO:0007669"/>
    <property type="project" value="TreeGrafter"/>
</dbReference>
<dbReference type="Proteomes" id="UP000631300">
    <property type="component" value="Unassembled WGS sequence"/>
</dbReference>
<dbReference type="EC" id="2.1.1.193" evidence="3 12"/>
<dbReference type="InterPro" id="IPR006700">
    <property type="entry name" value="RsmE"/>
</dbReference>
<feature type="domain" description="Ribosomal RNA small subunit methyltransferase E PUA-like" evidence="14">
    <location>
        <begin position="22"/>
        <end position="67"/>
    </location>
</feature>
<keyword evidence="5 12" id="KW-0963">Cytoplasm</keyword>
<evidence type="ECO:0000256" key="2">
    <source>
        <dbReference type="ARBA" id="ARBA00005528"/>
    </source>
</evidence>
<dbReference type="InterPro" id="IPR015947">
    <property type="entry name" value="PUA-like_sf"/>
</dbReference>
<evidence type="ECO:0000259" key="14">
    <source>
        <dbReference type="Pfam" id="PF20260"/>
    </source>
</evidence>
<dbReference type="GO" id="GO:0005737">
    <property type="term" value="C:cytoplasm"/>
    <property type="evidence" value="ECO:0007669"/>
    <property type="project" value="UniProtKB-SubCell"/>
</dbReference>
<evidence type="ECO:0000256" key="4">
    <source>
        <dbReference type="ARBA" id="ARBA00013673"/>
    </source>
</evidence>
<reference evidence="15" key="1">
    <citation type="journal article" date="2014" name="Int. J. Syst. Evol. Microbiol.">
        <title>Complete genome sequence of Corynebacterium casei LMG S-19264T (=DSM 44701T), isolated from a smear-ripened cheese.</title>
        <authorList>
            <consortium name="US DOE Joint Genome Institute (JGI-PGF)"/>
            <person name="Walter F."/>
            <person name="Albersmeier A."/>
            <person name="Kalinowski J."/>
            <person name="Ruckert C."/>
        </authorList>
    </citation>
    <scope>NUCLEOTIDE SEQUENCE</scope>
    <source>
        <strain evidence="15">KCTC 22164</strain>
    </source>
</reference>
<evidence type="ECO:0000256" key="11">
    <source>
        <dbReference type="ARBA" id="ARBA00047944"/>
    </source>
</evidence>
<accession>A0A918N1M0</accession>
<protein>
    <recommendedName>
        <fullName evidence="4 12">Ribosomal RNA small subunit methyltransferase E</fullName>
        <ecNumber evidence="3 12">2.1.1.193</ecNumber>
    </recommendedName>
</protein>
<gene>
    <name evidence="15" type="ORF">GCM10007391_30890</name>
</gene>
<reference evidence="15" key="2">
    <citation type="submission" date="2020-09" db="EMBL/GenBank/DDBJ databases">
        <authorList>
            <person name="Sun Q."/>
            <person name="Kim S."/>
        </authorList>
    </citation>
    <scope>NUCLEOTIDE SEQUENCE</scope>
    <source>
        <strain evidence="15">KCTC 22164</strain>
    </source>
</reference>
<evidence type="ECO:0000259" key="13">
    <source>
        <dbReference type="Pfam" id="PF04452"/>
    </source>
</evidence>
<dbReference type="EMBL" id="BMXP01000010">
    <property type="protein sequence ID" value="GGW94394.1"/>
    <property type="molecule type" value="Genomic_DNA"/>
</dbReference>
<evidence type="ECO:0000256" key="7">
    <source>
        <dbReference type="ARBA" id="ARBA00022603"/>
    </source>
</evidence>
<dbReference type="NCBIfam" id="TIGR00046">
    <property type="entry name" value="RsmE family RNA methyltransferase"/>
    <property type="match status" value="1"/>
</dbReference>
<dbReference type="CDD" id="cd18084">
    <property type="entry name" value="RsmE-like"/>
    <property type="match status" value="1"/>
</dbReference>
<evidence type="ECO:0000256" key="5">
    <source>
        <dbReference type="ARBA" id="ARBA00022490"/>
    </source>
</evidence>
<keyword evidence="8 12" id="KW-0808">Transferase</keyword>
<dbReference type="GO" id="GO:0070475">
    <property type="term" value="P:rRNA base methylation"/>
    <property type="evidence" value="ECO:0007669"/>
    <property type="project" value="TreeGrafter"/>
</dbReference>
<dbReference type="Pfam" id="PF04452">
    <property type="entry name" value="Methyltrans_RNA"/>
    <property type="match status" value="1"/>
</dbReference>
<evidence type="ECO:0000256" key="3">
    <source>
        <dbReference type="ARBA" id="ARBA00012328"/>
    </source>
</evidence>
<dbReference type="InterPro" id="IPR046886">
    <property type="entry name" value="RsmE_MTase_dom"/>
</dbReference>
<comment type="similarity">
    <text evidence="2 12">Belongs to the RNA methyltransferase RsmE family.</text>
</comment>
<comment type="catalytic activity">
    <reaction evidence="11 12">
        <text>uridine(1498) in 16S rRNA + S-adenosyl-L-methionine = N(3)-methyluridine(1498) in 16S rRNA + S-adenosyl-L-homocysteine + H(+)</text>
        <dbReference type="Rhea" id="RHEA:42920"/>
        <dbReference type="Rhea" id="RHEA-COMP:10283"/>
        <dbReference type="Rhea" id="RHEA-COMP:10284"/>
        <dbReference type="ChEBI" id="CHEBI:15378"/>
        <dbReference type="ChEBI" id="CHEBI:57856"/>
        <dbReference type="ChEBI" id="CHEBI:59789"/>
        <dbReference type="ChEBI" id="CHEBI:65315"/>
        <dbReference type="ChEBI" id="CHEBI:74502"/>
        <dbReference type="EC" id="2.1.1.193"/>
    </reaction>
</comment>
<name>A0A918N1M0_9ALTE</name>
<dbReference type="InterPro" id="IPR029026">
    <property type="entry name" value="tRNA_m1G_MTases_N"/>
</dbReference>
<dbReference type="Gene3D" id="2.40.240.20">
    <property type="entry name" value="Hypothetical PUA domain-like, domain 1"/>
    <property type="match status" value="1"/>
</dbReference>
<dbReference type="PANTHER" id="PTHR30027">
    <property type="entry name" value="RIBOSOMAL RNA SMALL SUBUNIT METHYLTRANSFERASE E"/>
    <property type="match status" value="1"/>
</dbReference>
<dbReference type="PIRSF" id="PIRSF015601">
    <property type="entry name" value="MTase_slr0722"/>
    <property type="match status" value="1"/>
</dbReference>
<evidence type="ECO:0000256" key="6">
    <source>
        <dbReference type="ARBA" id="ARBA00022552"/>
    </source>
</evidence>